<dbReference type="Pfam" id="PF17769">
    <property type="entry name" value="PurK_C"/>
    <property type="match status" value="1"/>
</dbReference>
<evidence type="ECO:0000313" key="12">
    <source>
        <dbReference type="Proteomes" id="UP000251923"/>
    </source>
</evidence>
<comment type="caution">
    <text evidence="11">The sequence shown here is derived from an EMBL/GenBank/DDBJ whole genome shotgun (WGS) entry which is preliminary data.</text>
</comment>
<dbReference type="InterPro" id="IPR054350">
    <property type="entry name" value="PurT/PurK_preATP-grasp"/>
</dbReference>
<dbReference type="NCBIfam" id="NF004679">
    <property type="entry name" value="PRK06019.1-5"/>
    <property type="match status" value="1"/>
</dbReference>
<feature type="domain" description="ATP-grasp" evidence="10">
    <location>
        <begin position="114"/>
        <end position="300"/>
    </location>
</feature>
<dbReference type="RefSeq" id="WP_082888641.1">
    <property type="nucleotide sequence ID" value="NZ_JASODP010000001.1"/>
</dbReference>
<dbReference type="Pfam" id="PF02222">
    <property type="entry name" value="ATP-grasp"/>
    <property type="match status" value="1"/>
</dbReference>
<dbReference type="HAMAP" id="MF_01928">
    <property type="entry name" value="PurK"/>
    <property type="match status" value="1"/>
</dbReference>
<feature type="binding site" evidence="8">
    <location>
        <position position="110"/>
    </location>
    <ligand>
        <name>ATP</name>
        <dbReference type="ChEBI" id="CHEBI:30616"/>
    </ligand>
</feature>
<evidence type="ECO:0000256" key="5">
    <source>
        <dbReference type="ARBA" id="ARBA00022755"/>
    </source>
</evidence>
<dbReference type="GO" id="GO:0034028">
    <property type="term" value="F:5-(carboxyamino)imidazole ribonucleotide synthase activity"/>
    <property type="evidence" value="ECO:0007669"/>
    <property type="project" value="UniProtKB-UniRule"/>
</dbReference>
<dbReference type="InterPro" id="IPR016185">
    <property type="entry name" value="PreATP-grasp_dom_sf"/>
</dbReference>
<comment type="cofactor">
    <cofactor evidence="1">
        <name>Mn(2+)</name>
        <dbReference type="ChEBI" id="CHEBI:29035"/>
    </cofactor>
</comment>
<dbReference type="NCBIfam" id="TIGR01161">
    <property type="entry name" value="purK"/>
    <property type="match status" value="1"/>
</dbReference>
<comment type="catalytic activity">
    <reaction evidence="8 9">
        <text>5-amino-1-(5-phospho-beta-D-ribosyl)imidazole + hydrogencarbonate + ATP = 5-carboxyamino-1-(5-phospho-D-ribosyl)imidazole + ADP + phosphate + 2 H(+)</text>
        <dbReference type="Rhea" id="RHEA:19317"/>
        <dbReference type="ChEBI" id="CHEBI:15378"/>
        <dbReference type="ChEBI" id="CHEBI:17544"/>
        <dbReference type="ChEBI" id="CHEBI:30616"/>
        <dbReference type="ChEBI" id="CHEBI:43474"/>
        <dbReference type="ChEBI" id="CHEBI:58730"/>
        <dbReference type="ChEBI" id="CHEBI:137981"/>
        <dbReference type="ChEBI" id="CHEBI:456216"/>
        <dbReference type="EC" id="6.3.4.18"/>
    </reaction>
</comment>
<comment type="function">
    <text evidence="9">Catalyzes the ATP-dependent conversion of 5-aminoimidazole ribonucleotide (AIR) and HCO(3)- to N5-carboxyaminoimidazole ribonucleotide (N5-CAIR).</text>
</comment>
<keyword evidence="3 8" id="KW-0436">Ligase</keyword>
<dbReference type="FunFam" id="3.40.50.20:FF:000016">
    <property type="entry name" value="N5-carboxyaminoimidazole ribonucleotide synthase"/>
    <property type="match status" value="1"/>
</dbReference>
<name>A0A329P9M3_9LACT</name>
<dbReference type="GO" id="GO:0005524">
    <property type="term" value="F:ATP binding"/>
    <property type="evidence" value="ECO:0007669"/>
    <property type="project" value="UniProtKB-UniRule"/>
</dbReference>
<feature type="binding site" evidence="8">
    <location>
        <begin position="155"/>
        <end position="161"/>
    </location>
    <ligand>
        <name>ATP</name>
        <dbReference type="ChEBI" id="CHEBI:30616"/>
    </ligand>
</feature>
<dbReference type="PROSITE" id="PS50975">
    <property type="entry name" value="ATP_GRASP"/>
    <property type="match status" value="1"/>
</dbReference>
<dbReference type="InterPro" id="IPR005875">
    <property type="entry name" value="PurK"/>
</dbReference>
<evidence type="ECO:0000256" key="2">
    <source>
        <dbReference type="ARBA" id="ARBA00001946"/>
    </source>
</evidence>
<keyword evidence="4 8" id="KW-0547">Nucleotide-binding</keyword>
<dbReference type="Gene3D" id="3.40.50.20">
    <property type="match status" value="1"/>
</dbReference>
<feature type="binding site" evidence="8">
    <location>
        <position position="150"/>
    </location>
    <ligand>
        <name>ATP</name>
        <dbReference type="ChEBI" id="CHEBI:30616"/>
    </ligand>
</feature>
<dbReference type="Proteomes" id="UP000251923">
    <property type="component" value="Unassembled WGS sequence"/>
</dbReference>
<dbReference type="GO" id="GO:0046872">
    <property type="term" value="F:metal ion binding"/>
    <property type="evidence" value="ECO:0007669"/>
    <property type="project" value="InterPro"/>
</dbReference>
<evidence type="ECO:0000259" key="10">
    <source>
        <dbReference type="PROSITE" id="PS50975"/>
    </source>
</evidence>
<feature type="binding site" evidence="8">
    <location>
        <begin position="270"/>
        <end position="271"/>
    </location>
    <ligand>
        <name>ATP</name>
        <dbReference type="ChEBI" id="CHEBI:30616"/>
    </ligand>
</feature>
<dbReference type="SUPFAM" id="SSF52440">
    <property type="entry name" value="PreATP-grasp domain"/>
    <property type="match status" value="1"/>
</dbReference>
<dbReference type="GO" id="GO:0006189">
    <property type="term" value="P:'de novo' IMP biosynthetic process"/>
    <property type="evidence" value="ECO:0007669"/>
    <property type="project" value="UniProtKB-UniRule"/>
</dbReference>
<evidence type="ECO:0000256" key="3">
    <source>
        <dbReference type="ARBA" id="ARBA00022598"/>
    </source>
</evidence>
<dbReference type="SUPFAM" id="SSF51246">
    <property type="entry name" value="Rudiment single hybrid motif"/>
    <property type="match status" value="1"/>
</dbReference>
<keyword evidence="5 8" id="KW-0658">Purine biosynthesis</keyword>
<dbReference type="PANTHER" id="PTHR11609">
    <property type="entry name" value="PURINE BIOSYNTHESIS PROTEIN 6/7, PUR6/7"/>
    <property type="match status" value="1"/>
</dbReference>
<accession>A0A329P9M3</accession>
<feature type="binding site" evidence="8">
    <location>
        <position position="193"/>
    </location>
    <ligand>
        <name>ATP</name>
        <dbReference type="ChEBI" id="CHEBI:30616"/>
    </ligand>
</feature>
<evidence type="ECO:0000313" key="11">
    <source>
        <dbReference type="EMBL" id="RAV81163.1"/>
    </source>
</evidence>
<dbReference type="NCBIfam" id="NF004676">
    <property type="entry name" value="PRK06019.1-2"/>
    <property type="match status" value="1"/>
</dbReference>
<comment type="pathway">
    <text evidence="8 9">Purine metabolism; IMP biosynthesis via de novo pathway; 5-amino-1-(5-phospho-D-ribosyl)imidazole-4-carboxylate from 5-amino-1-(5-phospho-D-ribosyl)imidazole (N5-CAIR route): step 1/2.</text>
</comment>
<evidence type="ECO:0000256" key="6">
    <source>
        <dbReference type="ARBA" id="ARBA00022840"/>
    </source>
</evidence>
<keyword evidence="6 8" id="KW-0067">ATP-binding</keyword>
<dbReference type="GO" id="GO:0004638">
    <property type="term" value="F:phosphoribosylaminoimidazole carboxylase activity"/>
    <property type="evidence" value="ECO:0007669"/>
    <property type="project" value="InterPro"/>
</dbReference>
<reference evidence="11 12" key="1">
    <citation type="submission" date="2018-04" db="EMBL/GenBank/DDBJ databases">
        <title>Aerococcus urinae genomes.</title>
        <authorList>
            <person name="Hilt E."/>
            <person name="Gilbert N.M."/>
            <person name="Thomas-White K."/>
            <person name="Putonti C."/>
            <person name="Lewis A.L."/>
            <person name="Visck K.L."/>
            <person name="Wolfe A.J."/>
        </authorList>
    </citation>
    <scope>NUCLEOTIDE SEQUENCE [LARGE SCALE GENOMIC DNA]</scope>
    <source>
        <strain evidence="11 12">UMB7480</strain>
    </source>
</reference>
<dbReference type="InterPro" id="IPR011054">
    <property type="entry name" value="Rudment_hybrid_motif"/>
</dbReference>
<evidence type="ECO:0000256" key="1">
    <source>
        <dbReference type="ARBA" id="ARBA00001936"/>
    </source>
</evidence>
<dbReference type="GeneID" id="86970580"/>
<comment type="cofactor">
    <cofactor evidence="2">
        <name>Mg(2+)</name>
        <dbReference type="ChEBI" id="CHEBI:18420"/>
    </cofactor>
</comment>
<sequence length="379" mass="41875">MINLNKTILPGATIGIIGGGQLGQMLAQSAKEMGYRVGILDPGRNCSAAQVADFHFEKAYDDRQALADFASQCDVLTFEFENIDTEALQVLGDRAYLPQGVDLLHSSQDRLHEKQFLEAAGAHVAPYRSVKTMEELEQAVRELGYPAVLKTRRFGYDGKGQRVLHSQNDLPECVDLLNEQACVLEQWLPFAKEISVMAIGEQNGHVVTFPVSENIHVHNILHESIVPARISAEASQAAQDLANKIAKAGNLVGALGIEMFLMEDGKILINELAPRPHNSGHYTIEACDFSQFDLHIRAVCGLPLAEPQLLSPALMVNVLGQHLDKVLEAAPKHSDWHLHIYGKDQAKVNRKMGHVTLLPEDMEASLEKIDDSEIWKRSK</sequence>
<evidence type="ECO:0000256" key="9">
    <source>
        <dbReference type="RuleBase" id="RU361200"/>
    </source>
</evidence>
<dbReference type="FunFam" id="3.30.470.20:FF:000029">
    <property type="entry name" value="N5-carboxyaminoimidazole ribonucleotide synthase"/>
    <property type="match status" value="1"/>
</dbReference>
<protein>
    <recommendedName>
        <fullName evidence="8 9">N5-carboxyaminoimidazole ribonucleotide synthase</fullName>
        <shortName evidence="8 9">N5-CAIR synthase</shortName>
        <ecNumber evidence="8 9">6.3.4.18</ecNumber>
    </recommendedName>
    <alternativeName>
        <fullName evidence="8 9">5-(carboxyamino)imidazole ribonucleotide synthetase</fullName>
    </alternativeName>
</protein>
<keyword evidence="7" id="KW-0464">Manganese</keyword>
<evidence type="ECO:0000256" key="4">
    <source>
        <dbReference type="ARBA" id="ARBA00022741"/>
    </source>
</evidence>
<gene>
    <name evidence="8 9" type="primary">purK</name>
    <name evidence="11" type="ORF">DBT54_01830</name>
</gene>
<organism evidence="11 12">
    <name type="scientific">Aerococcus urinae</name>
    <dbReference type="NCBI Taxonomy" id="1376"/>
    <lineage>
        <taxon>Bacteria</taxon>
        <taxon>Bacillati</taxon>
        <taxon>Bacillota</taxon>
        <taxon>Bacilli</taxon>
        <taxon>Lactobacillales</taxon>
        <taxon>Aerococcaceae</taxon>
        <taxon>Aerococcus</taxon>
    </lineage>
</organism>
<dbReference type="SUPFAM" id="SSF56059">
    <property type="entry name" value="Glutathione synthetase ATP-binding domain-like"/>
    <property type="match status" value="1"/>
</dbReference>
<comment type="function">
    <text evidence="8">Catalyzes the ATP-dependent conversion of 5-aminoimidazole ribonucleotide (AIR) and HCO(3)(-) to N5-carboxyaminoimidazole ribonucleotide (N5-CAIR).</text>
</comment>
<dbReference type="UniPathway" id="UPA00074">
    <property type="reaction ID" value="UER00942"/>
</dbReference>
<evidence type="ECO:0000256" key="7">
    <source>
        <dbReference type="ARBA" id="ARBA00023211"/>
    </source>
</evidence>
<dbReference type="EMBL" id="QMHM01000002">
    <property type="protein sequence ID" value="RAV81163.1"/>
    <property type="molecule type" value="Genomic_DNA"/>
</dbReference>
<evidence type="ECO:0000256" key="8">
    <source>
        <dbReference type="HAMAP-Rule" id="MF_01928"/>
    </source>
</evidence>
<dbReference type="PANTHER" id="PTHR11609:SF5">
    <property type="entry name" value="PHOSPHORIBOSYLAMINOIMIDAZOLE CARBOXYLASE"/>
    <property type="match status" value="1"/>
</dbReference>
<feature type="binding site" evidence="8">
    <location>
        <position position="216"/>
    </location>
    <ligand>
        <name>ATP</name>
        <dbReference type="ChEBI" id="CHEBI:30616"/>
    </ligand>
</feature>
<dbReference type="EC" id="6.3.4.18" evidence="8 9"/>
<comment type="similarity">
    <text evidence="8 9">Belongs to the PurK/PurT family.</text>
</comment>
<feature type="binding site" evidence="8">
    <location>
        <begin position="185"/>
        <end position="188"/>
    </location>
    <ligand>
        <name>ATP</name>
        <dbReference type="ChEBI" id="CHEBI:30616"/>
    </ligand>
</feature>
<dbReference type="InterPro" id="IPR011761">
    <property type="entry name" value="ATP-grasp"/>
</dbReference>
<dbReference type="Gene3D" id="3.30.1490.20">
    <property type="entry name" value="ATP-grasp fold, A domain"/>
    <property type="match status" value="1"/>
</dbReference>
<dbReference type="InterPro" id="IPR003135">
    <property type="entry name" value="ATP-grasp_carboxylate-amine"/>
</dbReference>
<dbReference type="GO" id="GO:0005829">
    <property type="term" value="C:cytosol"/>
    <property type="evidence" value="ECO:0007669"/>
    <property type="project" value="TreeGrafter"/>
</dbReference>
<dbReference type="InterPro" id="IPR040686">
    <property type="entry name" value="PurK_C"/>
</dbReference>
<dbReference type="InterPro" id="IPR013815">
    <property type="entry name" value="ATP_grasp_subdomain_1"/>
</dbReference>
<dbReference type="NCBIfam" id="NF004675">
    <property type="entry name" value="PRK06019.1-1"/>
    <property type="match status" value="1"/>
</dbReference>
<dbReference type="Gene3D" id="3.30.470.20">
    <property type="entry name" value="ATP-grasp fold, B domain"/>
    <property type="match status" value="1"/>
</dbReference>
<dbReference type="AlphaFoldDB" id="A0A329P9M3"/>
<comment type="subunit">
    <text evidence="8 9">Homodimer.</text>
</comment>
<proteinExistence type="inferred from homology"/>
<dbReference type="Pfam" id="PF22660">
    <property type="entry name" value="RS_preATP-grasp-like"/>
    <property type="match status" value="1"/>
</dbReference>
<dbReference type="FunFam" id="3.30.1490.20:FF:000015">
    <property type="entry name" value="N5-carboxyaminoimidazole ribonucleotide synthase"/>
    <property type="match status" value="1"/>
</dbReference>